<dbReference type="EMBL" id="JABWCS010000215">
    <property type="protein sequence ID" value="NUU62673.1"/>
    <property type="molecule type" value="Genomic_DNA"/>
</dbReference>
<dbReference type="Pfam" id="PF17295">
    <property type="entry name" value="DUF5348"/>
    <property type="match status" value="1"/>
</dbReference>
<name>A0A850EN05_9BACL</name>
<dbReference type="InterPro" id="IPR035255">
    <property type="entry name" value="DUF5348"/>
</dbReference>
<dbReference type="Gene3D" id="2.40.10.390">
    <property type="match status" value="1"/>
</dbReference>
<evidence type="ECO:0000313" key="2">
    <source>
        <dbReference type="EMBL" id="NUU62673.1"/>
    </source>
</evidence>
<keyword evidence="3" id="KW-1185">Reference proteome</keyword>
<sequence>MEPQLKRVSKLIHDAENEGIYSSEDPEELYLRNMFYRVGEDLDKARRYIRQVSARISSEGTISKLPDGRYGNERAYYTSGSSIEFLFRDPDGDDRWIYSSVEHNGVDYYIVVKPELSLDGLRVRVKDLPFWD</sequence>
<evidence type="ECO:0000259" key="1">
    <source>
        <dbReference type="Pfam" id="PF17295"/>
    </source>
</evidence>
<dbReference type="RefSeq" id="WP_175373122.1">
    <property type="nucleotide sequence ID" value="NZ_JABWCS010000215.1"/>
</dbReference>
<protein>
    <submittedName>
        <fullName evidence="2">DUF5348 domain-containing protein</fullName>
    </submittedName>
</protein>
<proteinExistence type="predicted"/>
<evidence type="ECO:0000313" key="3">
    <source>
        <dbReference type="Proteomes" id="UP000564806"/>
    </source>
</evidence>
<accession>A0A850EN05</accession>
<gene>
    <name evidence="2" type="ORF">HPT30_20205</name>
</gene>
<organism evidence="2 3">
    <name type="scientific">Paenibacillus agri</name>
    <dbReference type="NCBI Taxonomy" id="2744309"/>
    <lineage>
        <taxon>Bacteria</taxon>
        <taxon>Bacillati</taxon>
        <taxon>Bacillota</taxon>
        <taxon>Bacilli</taxon>
        <taxon>Bacillales</taxon>
        <taxon>Paenibacillaceae</taxon>
        <taxon>Paenibacillus</taxon>
    </lineage>
</organism>
<feature type="domain" description="DUF5348" evidence="1">
    <location>
        <begin position="69"/>
        <end position="125"/>
    </location>
</feature>
<dbReference type="AlphaFoldDB" id="A0A850EN05"/>
<comment type="caution">
    <text evidence="2">The sequence shown here is derived from an EMBL/GenBank/DDBJ whole genome shotgun (WGS) entry which is preliminary data.</text>
</comment>
<reference evidence="2" key="1">
    <citation type="submission" date="2020-06" db="EMBL/GenBank/DDBJ databases">
        <title>Paenibacillus sp. nov., isolated from soil.</title>
        <authorList>
            <person name="Seo Y.L."/>
        </authorList>
    </citation>
    <scope>NUCLEOTIDE SEQUENCE [LARGE SCALE GENOMIC DNA]</scope>
    <source>
        <strain evidence="2">JW14</strain>
    </source>
</reference>
<dbReference type="Proteomes" id="UP000564806">
    <property type="component" value="Unassembled WGS sequence"/>
</dbReference>